<keyword evidence="8" id="KW-0548">Nucleotidyltransferase</keyword>
<dbReference type="InterPro" id="IPR041577">
    <property type="entry name" value="RT_RNaseH_2"/>
</dbReference>
<dbReference type="GO" id="GO:0006310">
    <property type="term" value="P:DNA recombination"/>
    <property type="evidence" value="ECO:0007669"/>
    <property type="project" value="UniProtKB-KW"/>
</dbReference>
<reference evidence="13 14" key="1">
    <citation type="journal article" date="2021" name="bioRxiv">
        <title>The Gossypium anomalum genome as a resource for cotton improvement and evolutionary analysis of hybrid incompatibility.</title>
        <authorList>
            <person name="Grover C.E."/>
            <person name="Yuan D."/>
            <person name="Arick M.A."/>
            <person name="Miller E.R."/>
            <person name="Hu G."/>
            <person name="Peterson D.G."/>
            <person name="Wendel J.F."/>
            <person name="Udall J.A."/>
        </authorList>
    </citation>
    <scope>NUCLEOTIDE SEQUENCE [LARGE SCALE GENOMIC DNA]</scope>
    <source>
        <strain evidence="13">JFW-Udall</strain>
        <tissue evidence="13">Leaf</tissue>
    </source>
</reference>
<keyword evidence="2" id="KW-0479">Metal-binding</keyword>
<dbReference type="GO" id="GO:0004190">
    <property type="term" value="F:aspartic-type endopeptidase activity"/>
    <property type="evidence" value="ECO:0007669"/>
    <property type="project" value="UniProtKB-KW"/>
</dbReference>
<dbReference type="InterPro" id="IPR000477">
    <property type="entry name" value="RT_dom"/>
</dbReference>
<dbReference type="SUPFAM" id="SSF53098">
    <property type="entry name" value="Ribonuclease H-like"/>
    <property type="match status" value="1"/>
</dbReference>
<accession>A0A8J5YH74</accession>
<keyword evidence="10" id="KW-0233">DNA recombination</keyword>
<dbReference type="GO" id="GO:0006508">
    <property type="term" value="P:proteolysis"/>
    <property type="evidence" value="ECO:0007669"/>
    <property type="project" value="UniProtKB-KW"/>
</dbReference>
<dbReference type="InterPro" id="IPR001584">
    <property type="entry name" value="Integrase_cat-core"/>
</dbReference>
<keyword evidence="6" id="KW-0229">DNA integration</keyword>
<dbReference type="GO" id="GO:0046872">
    <property type="term" value="F:metal ion binding"/>
    <property type="evidence" value="ECO:0007669"/>
    <property type="project" value="UniProtKB-KW"/>
</dbReference>
<dbReference type="GO" id="GO:0015074">
    <property type="term" value="P:DNA integration"/>
    <property type="evidence" value="ECO:0007669"/>
    <property type="project" value="UniProtKB-KW"/>
</dbReference>
<dbReference type="InterPro" id="IPR012337">
    <property type="entry name" value="RNaseH-like_sf"/>
</dbReference>
<dbReference type="InterPro" id="IPR041588">
    <property type="entry name" value="Integrase_H2C2"/>
</dbReference>
<keyword evidence="9" id="KW-0238">DNA-binding</keyword>
<evidence type="ECO:0000313" key="14">
    <source>
        <dbReference type="Proteomes" id="UP000701853"/>
    </source>
</evidence>
<keyword evidence="4" id="KW-0378">Hydrolase</keyword>
<dbReference type="PANTHER" id="PTHR37984:SF5">
    <property type="entry name" value="PROTEIN NYNRIN-LIKE"/>
    <property type="match status" value="1"/>
</dbReference>
<dbReference type="EMBL" id="JAHUZN010000008">
    <property type="protein sequence ID" value="KAG8485264.1"/>
    <property type="molecule type" value="Genomic_DNA"/>
</dbReference>
<dbReference type="InterPro" id="IPR056924">
    <property type="entry name" value="SH3_Tf2-1"/>
</dbReference>
<keyword evidence="7" id="KW-0695">RNA-directed DNA polymerase</keyword>
<feature type="domain" description="Integrase catalytic" evidence="12">
    <location>
        <begin position="540"/>
        <end position="715"/>
    </location>
</feature>
<keyword evidence="14" id="KW-1185">Reference proteome</keyword>
<keyword evidence="8" id="KW-0808">Transferase</keyword>
<keyword evidence="3" id="KW-0064">Aspartyl protease</keyword>
<keyword evidence="5" id="KW-0460">Magnesium</keyword>
<evidence type="ECO:0000256" key="3">
    <source>
        <dbReference type="ARBA" id="ARBA00022750"/>
    </source>
</evidence>
<dbReference type="Gene3D" id="1.10.340.70">
    <property type="match status" value="1"/>
</dbReference>
<dbReference type="CDD" id="cd09274">
    <property type="entry name" value="RNase_HI_RT_Ty3"/>
    <property type="match status" value="1"/>
</dbReference>
<dbReference type="Proteomes" id="UP000701853">
    <property type="component" value="Chromosome 8"/>
</dbReference>
<evidence type="ECO:0000256" key="8">
    <source>
        <dbReference type="ARBA" id="ARBA00022932"/>
    </source>
</evidence>
<evidence type="ECO:0000256" key="11">
    <source>
        <dbReference type="ARBA" id="ARBA00023268"/>
    </source>
</evidence>
<keyword evidence="11" id="KW-0511">Multifunctional enzyme</keyword>
<evidence type="ECO:0000256" key="4">
    <source>
        <dbReference type="ARBA" id="ARBA00022801"/>
    </source>
</evidence>
<sequence>MGRRQKAPGRGAGPIEARQPTLVYATRRREDRDVLDIITGTFSILNVPYVALINVGSTHSYVTCYVSETLGISYESTSSEISMLVKHCISLDCAEKRVVLRTEEDNKVVVIRERRNYLSNMISTLVAEKLVRKRCEVYLAYISVSDYVDSSIQDIRTVRTSELSSVYRPLSYGTEELEKLKAQVQEVLDRGFIPPSMSPRASVFFKIDLRSRYHQLRVKEPYLDQFVVVFIDDILVYSRTEDEHDMHLRVVLQILREKQLYAKFSKCEFWLREPKSMSEVRSFLGLAGYYRQFIEGFSLIAVPLTKLLRKEVPFIWTDAQQESFEKLMTILTQAPVLIQPESGKDFVVYSDTSHVGLGCILMQDGKVVAYTSRQLKTHEANYSTHDLELAAVKELNLRQRRWIELLKNYDCVIEYHSGKANVVADELSRRVRTDLMAMFARLSLYDDGSLLAELQVRPSWLDGIKDKQLGDKSLELRFRQAEAGTTTDFNIDSDGVLHFRDRICVPNVEVLRPSILKEVYSSPYAMHPGGSKMYKDLRELYWWPGLKRKVTDFVARCLTYQQVKAEHQLPSGLLQPVKDSVWVVVDRLTKSGQFILVRMDFSLQKLAKLYISEIVKLYGVYVLIISDKDPRFTSRFLQKLHEALGFRLDFSTAFHPQTDGQSERVFQIFENMLKGCVMDFRGSWEEYLPLAEFADNNNYQSSIQMAPYEAVYSRKCRTLLCWTELDERHILGPELVSKTEDKVYLIRDRLKAASDRQKSYADLKRKDIEYSVGDMIFLKRIGPVAYQLELPSELDRIHDVFHVSILRRCRSDPTHIVPMEEIEIKLDLTFEEEPVQILDLDVNVLRRKSNPLVKVLRQNDSIEEATWEPEDLMRQQYPHLF</sequence>
<evidence type="ECO:0000256" key="6">
    <source>
        <dbReference type="ARBA" id="ARBA00022908"/>
    </source>
</evidence>
<dbReference type="GO" id="GO:0003887">
    <property type="term" value="F:DNA-directed DNA polymerase activity"/>
    <property type="evidence" value="ECO:0007669"/>
    <property type="project" value="UniProtKB-KW"/>
</dbReference>
<evidence type="ECO:0000259" key="12">
    <source>
        <dbReference type="PROSITE" id="PS50994"/>
    </source>
</evidence>
<comment type="caution">
    <text evidence="13">The sequence shown here is derived from an EMBL/GenBank/DDBJ whole genome shotgun (WGS) entry which is preliminary data.</text>
</comment>
<dbReference type="Gene3D" id="3.30.420.10">
    <property type="entry name" value="Ribonuclease H-like superfamily/Ribonuclease H"/>
    <property type="match status" value="1"/>
</dbReference>
<dbReference type="Pfam" id="PF24626">
    <property type="entry name" value="SH3_Tf2-1"/>
    <property type="match status" value="1"/>
</dbReference>
<evidence type="ECO:0000256" key="2">
    <source>
        <dbReference type="ARBA" id="ARBA00022723"/>
    </source>
</evidence>
<evidence type="ECO:0000256" key="9">
    <source>
        <dbReference type="ARBA" id="ARBA00023125"/>
    </source>
</evidence>
<protein>
    <recommendedName>
        <fullName evidence="12">Integrase catalytic domain-containing protein</fullName>
    </recommendedName>
</protein>
<dbReference type="InterPro" id="IPR043128">
    <property type="entry name" value="Rev_trsase/Diguanyl_cyclase"/>
</dbReference>
<name>A0A8J5YH74_9ROSI</name>
<dbReference type="AlphaFoldDB" id="A0A8J5YH74"/>
<evidence type="ECO:0000313" key="13">
    <source>
        <dbReference type="EMBL" id="KAG8485264.1"/>
    </source>
</evidence>
<proteinExistence type="predicted"/>
<dbReference type="PROSITE" id="PS50994">
    <property type="entry name" value="INTEGRASE"/>
    <property type="match status" value="1"/>
</dbReference>
<dbReference type="PANTHER" id="PTHR37984">
    <property type="entry name" value="PROTEIN CBG26694"/>
    <property type="match status" value="1"/>
</dbReference>
<evidence type="ECO:0000256" key="10">
    <source>
        <dbReference type="ARBA" id="ARBA00023172"/>
    </source>
</evidence>
<dbReference type="GO" id="GO:0003964">
    <property type="term" value="F:RNA-directed DNA polymerase activity"/>
    <property type="evidence" value="ECO:0007669"/>
    <property type="project" value="UniProtKB-KW"/>
</dbReference>
<dbReference type="OrthoDB" id="1738613at2759"/>
<evidence type="ECO:0000256" key="5">
    <source>
        <dbReference type="ARBA" id="ARBA00022842"/>
    </source>
</evidence>
<dbReference type="SUPFAM" id="SSF56672">
    <property type="entry name" value="DNA/RNA polymerases"/>
    <property type="match status" value="1"/>
</dbReference>
<gene>
    <name evidence="13" type="ORF">CXB51_021228</name>
</gene>
<evidence type="ECO:0000256" key="7">
    <source>
        <dbReference type="ARBA" id="ARBA00022918"/>
    </source>
</evidence>
<dbReference type="FunFam" id="3.30.70.270:FF:000020">
    <property type="entry name" value="Transposon Tf2-6 polyprotein-like Protein"/>
    <property type="match status" value="1"/>
</dbReference>
<dbReference type="InterPro" id="IPR043502">
    <property type="entry name" value="DNA/RNA_pol_sf"/>
</dbReference>
<keyword evidence="8" id="KW-0239">DNA-directed DNA polymerase</keyword>
<dbReference type="GO" id="GO:0003677">
    <property type="term" value="F:DNA binding"/>
    <property type="evidence" value="ECO:0007669"/>
    <property type="project" value="UniProtKB-KW"/>
</dbReference>
<dbReference type="Pfam" id="PF17919">
    <property type="entry name" value="RT_RNaseH_2"/>
    <property type="match status" value="1"/>
</dbReference>
<dbReference type="Pfam" id="PF17921">
    <property type="entry name" value="Integrase_H2C2"/>
    <property type="match status" value="1"/>
</dbReference>
<dbReference type="Gene3D" id="3.30.70.270">
    <property type="match status" value="2"/>
</dbReference>
<organism evidence="13 14">
    <name type="scientific">Gossypium anomalum</name>
    <dbReference type="NCBI Taxonomy" id="47600"/>
    <lineage>
        <taxon>Eukaryota</taxon>
        <taxon>Viridiplantae</taxon>
        <taxon>Streptophyta</taxon>
        <taxon>Embryophyta</taxon>
        <taxon>Tracheophyta</taxon>
        <taxon>Spermatophyta</taxon>
        <taxon>Magnoliopsida</taxon>
        <taxon>eudicotyledons</taxon>
        <taxon>Gunneridae</taxon>
        <taxon>Pentapetalae</taxon>
        <taxon>rosids</taxon>
        <taxon>malvids</taxon>
        <taxon>Malvales</taxon>
        <taxon>Malvaceae</taxon>
        <taxon>Malvoideae</taxon>
        <taxon>Gossypium</taxon>
    </lineage>
</organism>
<keyword evidence="1" id="KW-0645">Protease</keyword>
<dbReference type="InterPro" id="IPR036397">
    <property type="entry name" value="RNaseH_sf"/>
</dbReference>
<dbReference type="InterPro" id="IPR050951">
    <property type="entry name" value="Retrovirus_Pol_polyprotein"/>
</dbReference>
<evidence type="ECO:0000256" key="1">
    <source>
        <dbReference type="ARBA" id="ARBA00022670"/>
    </source>
</evidence>
<dbReference type="Pfam" id="PF00078">
    <property type="entry name" value="RVT_1"/>
    <property type="match status" value="1"/>
</dbReference>